<dbReference type="EMBL" id="SYVO01000026">
    <property type="protein sequence ID" value="TKG09844.1"/>
    <property type="molecule type" value="Genomic_DNA"/>
</dbReference>
<dbReference type="PANTHER" id="PTHR43591:SF110">
    <property type="entry name" value="RHODANESE DOMAIN-CONTAINING PROTEIN"/>
    <property type="match status" value="1"/>
</dbReference>
<dbReference type="PANTHER" id="PTHR43591">
    <property type="entry name" value="METHYLTRANSFERASE"/>
    <property type="match status" value="1"/>
</dbReference>
<keyword evidence="2" id="KW-0808">Transferase</keyword>
<reference evidence="2 3" key="1">
    <citation type="submission" date="2019-04" db="EMBL/GenBank/DDBJ databases">
        <title>A reverse ecology approach based on a biological definition of microbial populations.</title>
        <authorList>
            <person name="Arevalo P."/>
            <person name="Vaninsberghe D."/>
            <person name="Elsherbini J."/>
            <person name="Gore J."/>
            <person name="Polz M."/>
        </authorList>
    </citation>
    <scope>NUCLEOTIDE SEQUENCE [LARGE SCALE GENOMIC DNA]</scope>
    <source>
        <strain evidence="2 3">10N.222.48.A1</strain>
    </source>
</reference>
<dbReference type="Proteomes" id="UP000305840">
    <property type="component" value="Unassembled WGS sequence"/>
</dbReference>
<proteinExistence type="predicted"/>
<dbReference type="GO" id="GO:0032259">
    <property type="term" value="P:methylation"/>
    <property type="evidence" value="ECO:0007669"/>
    <property type="project" value="UniProtKB-KW"/>
</dbReference>
<dbReference type="CDD" id="cd02440">
    <property type="entry name" value="AdoMet_MTases"/>
    <property type="match status" value="1"/>
</dbReference>
<dbReference type="SUPFAM" id="SSF53335">
    <property type="entry name" value="S-adenosyl-L-methionine-dependent methyltransferases"/>
    <property type="match status" value="1"/>
</dbReference>
<dbReference type="Pfam" id="PF13649">
    <property type="entry name" value="Methyltransf_25"/>
    <property type="match status" value="1"/>
</dbReference>
<evidence type="ECO:0000313" key="3">
    <source>
        <dbReference type="Proteomes" id="UP000305840"/>
    </source>
</evidence>
<dbReference type="GO" id="GO:0008168">
    <property type="term" value="F:methyltransferase activity"/>
    <property type="evidence" value="ECO:0007669"/>
    <property type="project" value="UniProtKB-KW"/>
</dbReference>
<dbReference type="InterPro" id="IPR041698">
    <property type="entry name" value="Methyltransf_25"/>
</dbReference>
<sequence>MKTKSKEAPWYSNYFEKCIEDSYWVKETEKEVDFILNLIGESSPLKILDIGCGFGRHSIKLAEHGHDVIGVDINKSLIKNAIESSKNISNLEFFCTNALEMDFDFKFDLVLNLYDGGLGYLENDFENDALFSSCLKFVKKGGYHFTNLWRKEYFSKRKEEKTWQFNGNGLTLTSLYWDEKNSRLIHGGAQIVRGSESEIFDKLSKSSSYRLYEFKDLERILEENDLSIAKTFYGFDNSKSGLKDSERDIILLSRKNVL</sequence>
<gene>
    <name evidence="2" type="ORF">FCV91_09485</name>
</gene>
<evidence type="ECO:0000313" key="2">
    <source>
        <dbReference type="EMBL" id="TKG09844.1"/>
    </source>
</evidence>
<dbReference type="InterPro" id="IPR029063">
    <property type="entry name" value="SAM-dependent_MTases_sf"/>
</dbReference>
<evidence type="ECO:0000259" key="1">
    <source>
        <dbReference type="Pfam" id="PF13649"/>
    </source>
</evidence>
<dbReference type="Gene3D" id="3.40.50.150">
    <property type="entry name" value="Vaccinia Virus protein VP39"/>
    <property type="match status" value="1"/>
</dbReference>
<organism evidence="2 3">
    <name type="scientific">Vibrio lentus</name>
    <dbReference type="NCBI Taxonomy" id="136468"/>
    <lineage>
        <taxon>Bacteria</taxon>
        <taxon>Pseudomonadati</taxon>
        <taxon>Pseudomonadota</taxon>
        <taxon>Gammaproteobacteria</taxon>
        <taxon>Vibrionales</taxon>
        <taxon>Vibrionaceae</taxon>
        <taxon>Vibrio</taxon>
    </lineage>
</organism>
<accession>A0A4U2FZ57</accession>
<comment type="caution">
    <text evidence="2">The sequence shown here is derived from an EMBL/GenBank/DDBJ whole genome shotgun (WGS) entry which is preliminary data.</text>
</comment>
<feature type="domain" description="Methyltransferase" evidence="1">
    <location>
        <begin position="47"/>
        <end position="142"/>
    </location>
</feature>
<dbReference type="AlphaFoldDB" id="A0A4U2FZ57"/>
<dbReference type="Gene3D" id="2.20.25.110">
    <property type="entry name" value="S-adenosyl-L-methionine-dependent methyltransferases"/>
    <property type="match status" value="1"/>
</dbReference>
<keyword evidence="2" id="KW-0489">Methyltransferase</keyword>
<dbReference type="RefSeq" id="WP_076668076.1">
    <property type="nucleotide sequence ID" value="NZ_JAJGZO010000001.1"/>
</dbReference>
<name>A0A4U2FZ57_9VIBR</name>
<protein>
    <submittedName>
        <fullName evidence="2">Methyltransferase domain-containing protein</fullName>
    </submittedName>
</protein>